<dbReference type="GO" id="GO:0005524">
    <property type="term" value="F:ATP binding"/>
    <property type="evidence" value="ECO:0007669"/>
    <property type="project" value="UniProtKB-KW"/>
</dbReference>
<dbReference type="EMBL" id="CAFAAD010000016">
    <property type="protein sequence ID" value="CAB4785098.1"/>
    <property type="molecule type" value="Genomic_DNA"/>
</dbReference>
<dbReference type="PANTHER" id="PTHR45772">
    <property type="entry name" value="CONSERVED COMPONENT OF ABC TRANSPORTER FOR NATURAL AMINO ACIDS-RELATED"/>
    <property type="match status" value="1"/>
</dbReference>
<dbReference type="EMBL" id="CAESAL010000003">
    <property type="protein sequence ID" value="CAB4330842.1"/>
    <property type="molecule type" value="Genomic_DNA"/>
</dbReference>
<sequence>MTTILETQDVVVRFGVLQAVSKASIKVETGQVTGLIGPNGAGKTTCFNVITGLQEATSGKVMFDGKDITNKSPFKRARMGISRTFQKLEVFGSLSARENILVAAEQRRAWDKSGFDPTAVCDEILESTGLTSVSEFMVGTLPTGTARLVELARALASNPKVLLLDEPSSGLNEEETEGMARLLRRLVAQGLAVLLVEHDMSFVMGTCEYIHVLDFGSIIATGTPLEIQANPHVQAAYLGTETVEEAS</sequence>
<evidence type="ECO:0000313" key="9">
    <source>
        <dbReference type="EMBL" id="CAB4699338.1"/>
    </source>
</evidence>
<keyword evidence="2" id="KW-0547">Nucleotide-binding</keyword>
<evidence type="ECO:0000313" key="8">
    <source>
        <dbReference type="EMBL" id="CAB4614702.1"/>
    </source>
</evidence>
<gene>
    <name evidence="7" type="ORF">UFOPK1762_00150</name>
    <name evidence="8" type="ORF">UFOPK1906_00274</name>
    <name evidence="9" type="ORF">UFOPK2624_00447</name>
    <name evidence="10" type="ORF">UFOPK2969_00351</name>
    <name evidence="5" type="ORF">UFOPK3331_00165</name>
    <name evidence="11" type="ORF">UFOPK3785_00874</name>
    <name evidence="12" type="ORF">UFOPK3927_01767</name>
    <name evidence="6" type="ORF">UFOPK4201_01553</name>
    <name evidence="13" type="ORF">UFOPK4371_00604</name>
</gene>
<protein>
    <submittedName>
        <fullName evidence="6">Unannotated protein</fullName>
    </submittedName>
</protein>
<dbReference type="InterPro" id="IPR027417">
    <property type="entry name" value="P-loop_NTPase"/>
</dbReference>
<dbReference type="PROSITE" id="PS50893">
    <property type="entry name" value="ABC_TRANSPORTER_2"/>
    <property type="match status" value="1"/>
</dbReference>
<dbReference type="GO" id="GO:0016887">
    <property type="term" value="F:ATP hydrolysis activity"/>
    <property type="evidence" value="ECO:0007669"/>
    <property type="project" value="InterPro"/>
</dbReference>
<dbReference type="EMBL" id="CAEZTY010000003">
    <property type="protein sequence ID" value="CAB4575564.1"/>
    <property type="molecule type" value="Genomic_DNA"/>
</dbReference>
<keyword evidence="3" id="KW-0067">ATP-binding</keyword>
<dbReference type="EMBL" id="CAEZXY010000011">
    <property type="protein sequence ID" value="CAB4699338.1"/>
    <property type="molecule type" value="Genomic_DNA"/>
</dbReference>
<organism evidence="6">
    <name type="scientific">freshwater metagenome</name>
    <dbReference type="NCBI Taxonomy" id="449393"/>
    <lineage>
        <taxon>unclassified sequences</taxon>
        <taxon>metagenomes</taxon>
        <taxon>ecological metagenomes</taxon>
    </lineage>
</organism>
<proteinExistence type="predicted"/>
<dbReference type="Gene3D" id="3.40.50.300">
    <property type="entry name" value="P-loop containing nucleotide triphosphate hydrolases"/>
    <property type="match status" value="1"/>
</dbReference>
<dbReference type="SMART" id="SM00382">
    <property type="entry name" value="AAA"/>
    <property type="match status" value="1"/>
</dbReference>
<dbReference type="EMBL" id="CAFBNJ010000036">
    <property type="protein sequence ID" value="CAB4951671.1"/>
    <property type="molecule type" value="Genomic_DNA"/>
</dbReference>
<dbReference type="AlphaFoldDB" id="A0A6J6AQI5"/>
<dbReference type="EMBL" id="CAEZVC010000008">
    <property type="protein sequence ID" value="CAB4614702.1"/>
    <property type="molecule type" value="Genomic_DNA"/>
</dbReference>
<evidence type="ECO:0000313" key="13">
    <source>
        <dbReference type="EMBL" id="CAB5075880.1"/>
    </source>
</evidence>
<dbReference type="Pfam" id="PF00005">
    <property type="entry name" value="ABC_tran"/>
    <property type="match status" value="1"/>
</dbReference>
<reference evidence="6" key="1">
    <citation type="submission" date="2020-05" db="EMBL/GenBank/DDBJ databases">
        <authorList>
            <person name="Chiriac C."/>
            <person name="Salcher M."/>
            <person name="Ghai R."/>
            <person name="Kavagutti S V."/>
        </authorList>
    </citation>
    <scope>NUCLEOTIDE SEQUENCE</scope>
</reference>
<accession>A0A6J6AQI5</accession>
<dbReference type="Pfam" id="PF12399">
    <property type="entry name" value="BCA_ABC_TP_C"/>
    <property type="match status" value="1"/>
</dbReference>
<keyword evidence="1" id="KW-0813">Transport</keyword>
<evidence type="ECO:0000313" key="12">
    <source>
        <dbReference type="EMBL" id="CAB4999118.1"/>
    </source>
</evidence>
<dbReference type="EMBL" id="CAFBOK010000276">
    <property type="protein sequence ID" value="CAB4999118.1"/>
    <property type="molecule type" value="Genomic_DNA"/>
</dbReference>
<evidence type="ECO:0000313" key="11">
    <source>
        <dbReference type="EMBL" id="CAB4951671.1"/>
    </source>
</evidence>
<feature type="domain" description="ABC transporter" evidence="4">
    <location>
        <begin position="5"/>
        <end position="240"/>
    </location>
</feature>
<dbReference type="InterPro" id="IPR003439">
    <property type="entry name" value="ABC_transporter-like_ATP-bd"/>
</dbReference>
<dbReference type="InterPro" id="IPR003593">
    <property type="entry name" value="AAA+_ATPase"/>
</dbReference>
<dbReference type="CDD" id="cd03219">
    <property type="entry name" value="ABC_Mj1267_LivG_branched"/>
    <property type="match status" value="1"/>
</dbReference>
<evidence type="ECO:0000256" key="3">
    <source>
        <dbReference type="ARBA" id="ARBA00022840"/>
    </source>
</evidence>
<evidence type="ECO:0000256" key="2">
    <source>
        <dbReference type="ARBA" id="ARBA00022741"/>
    </source>
</evidence>
<evidence type="ECO:0000313" key="10">
    <source>
        <dbReference type="EMBL" id="CAB4785098.1"/>
    </source>
</evidence>
<dbReference type="GO" id="GO:0005886">
    <property type="term" value="C:plasma membrane"/>
    <property type="evidence" value="ECO:0007669"/>
    <property type="project" value="TreeGrafter"/>
</dbReference>
<dbReference type="InterPro" id="IPR032823">
    <property type="entry name" value="BCA_ABC_TP_C"/>
</dbReference>
<evidence type="ECO:0000313" key="7">
    <source>
        <dbReference type="EMBL" id="CAB4575564.1"/>
    </source>
</evidence>
<evidence type="ECO:0000313" key="6">
    <source>
        <dbReference type="EMBL" id="CAB4372509.1"/>
    </source>
</evidence>
<evidence type="ECO:0000313" key="5">
    <source>
        <dbReference type="EMBL" id="CAB4330842.1"/>
    </source>
</evidence>
<dbReference type="EMBL" id="CAFBRD010000022">
    <property type="protein sequence ID" value="CAB5075880.1"/>
    <property type="molecule type" value="Genomic_DNA"/>
</dbReference>
<dbReference type="EMBL" id="CAEUNJ010000078">
    <property type="protein sequence ID" value="CAB4372509.1"/>
    <property type="molecule type" value="Genomic_DNA"/>
</dbReference>
<dbReference type="InterPro" id="IPR051120">
    <property type="entry name" value="ABC_AA/LPS_Transport"/>
</dbReference>
<evidence type="ECO:0000259" key="4">
    <source>
        <dbReference type="PROSITE" id="PS50893"/>
    </source>
</evidence>
<name>A0A6J6AQI5_9ZZZZ</name>
<evidence type="ECO:0000256" key="1">
    <source>
        <dbReference type="ARBA" id="ARBA00022448"/>
    </source>
</evidence>
<dbReference type="SUPFAM" id="SSF52540">
    <property type="entry name" value="P-loop containing nucleoside triphosphate hydrolases"/>
    <property type="match status" value="1"/>
</dbReference>